<keyword evidence="7 10" id="KW-1133">Transmembrane helix</keyword>
<dbReference type="PRINTS" id="PR00812">
    <property type="entry name" value="BCTERIALGSPF"/>
</dbReference>
<feature type="transmembrane region" description="Helical" evidence="10">
    <location>
        <begin position="333"/>
        <end position="351"/>
    </location>
</feature>
<dbReference type="InterPro" id="IPR001992">
    <property type="entry name" value="T2SS_GspF/T4SS_PilC_CS"/>
</dbReference>
<name>D6GS65_FILAD</name>
<evidence type="ECO:0000256" key="2">
    <source>
        <dbReference type="ARBA" id="ARBA00005745"/>
    </source>
</evidence>
<evidence type="ECO:0000259" key="11">
    <source>
        <dbReference type="Pfam" id="PF00482"/>
    </source>
</evidence>
<evidence type="ECO:0000313" key="13">
    <source>
        <dbReference type="Proteomes" id="UP000007468"/>
    </source>
</evidence>
<dbReference type="HOGENOM" id="CLU_035032_2_1_9"/>
<protein>
    <submittedName>
        <fullName evidence="12">Bacterial type II secretion system domain protein F</fullName>
    </submittedName>
</protein>
<evidence type="ECO:0000256" key="10">
    <source>
        <dbReference type="SAM" id="Phobius"/>
    </source>
</evidence>
<gene>
    <name evidence="12" type="ordered locus">HMPREF0389_00421</name>
</gene>
<evidence type="ECO:0000256" key="4">
    <source>
        <dbReference type="ARBA" id="ARBA00022475"/>
    </source>
</evidence>
<keyword evidence="4" id="KW-1003">Cell membrane</keyword>
<dbReference type="PATRIC" id="fig|546269.5.peg.232"/>
<dbReference type="GO" id="GO:0005886">
    <property type="term" value="C:plasma membrane"/>
    <property type="evidence" value="ECO:0007669"/>
    <property type="project" value="UniProtKB-SubCell"/>
</dbReference>
<feature type="transmembrane region" description="Helical" evidence="10">
    <location>
        <begin position="181"/>
        <end position="199"/>
    </location>
</feature>
<dbReference type="Pfam" id="PF00482">
    <property type="entry name" value="T2SSF"/>
    <property type="match status" value="2"/>
</dbReference>
<keyword evidence="8 10" id="KW-0472">Membrane</keyword>
<evidence type="ECO:0000256" key="8">
    <source>
        <dbReference type="ARBA" id="ARBA00023136"/>
    </source>
</evidence>
<dbReference type="InterPro" id="IPR042094">
    <property type="entry name" value="T2SS_GspF_sf"/>
</dbReference>
<dbReference type="PROSITE" id="PS00874">
    <property type="entry name" value="T2SP_F"/>
    <property type="match status" value="1"/>
</dbReference>
<dbReference type="FunFam" id="1.20.81.30:FF:000001">
    <property type="entry name" value="Type II secretion system protein F"/>
    <property type="match status" value="2"/>
</dbReference>
<evidence type="ECO:0000256" key="3">
    <source>
        <dbReference type="ARBA" id="ARBA00022448"/>
    </source>
</evidence>
<feature type="domain" description="Type II secretion system protein GspF" evidence="11">
    <location>
        <begin position="230"/>
        <end position="352"/>
    </location>
</feature>
<dbReference type="Proteomes" id="UP000007468">
    <property type="component" value="Chromosome"/>
</dbReference>
<dbReference type="PANTHER" id="PTHR30012">
    <property type="entry name" value="GENERAL SECRETION PATHWAY PROTEIN"/>
    <property type="match status" value="1"/>
</dbReference>
<dbReference type="InterPro" id="IPR003004">
    <property type="entry name" value="GspF/PilC"/>
</dbReference>
<reference evidence="13" key="1">
    <citation type="submission" date="2010-12" db="EMBL/GenBank/DDBJ databases">
        <title>The genome sequence of Filifactor alocis strain ATCC 35896.</title>
        <authorList>
            <consortium name="The Broad Institute Genome Sequencing Platform"/>
            <person name="Ward D."/>
            <person name="Earl A."/>
            <person name="Feldgarden M."/>
            <person name="Young S.K."/>
            <person name="Gargeya S."/>
            <person name="Zeng Q."/>
            <person name="Alvarado L."/>
            <person name="Berlin A."/>
            <person name="Bochicchio J."/>
            <person name="Chapman S.B."/>
            <person name="Chen Z."/>
            <person name="Freedman E."/>
            <person name="Gellesch M."/>
            <person name="Goldberg J."/>
            <person name="Griggs A."/>
            <person name="Gujja S."/>
            <person name="Heilman E."/>
            <person name="Heiman D."/>
            <person name="Howarth C."/>
            <person name="Mehta T."/>
            <person name="Neiman D."/>
            <person name="Pearson M."/>
            <person name="Roberts A."/>
            <person name="Saif S."/>
            <person name="Shea T."/>
            <person name="Shenoy N."/>
            <person name="Sisk P."/>
            <person name="Stolte C."/>
            <person name="Sykes S."/>
            <person name="White J."/>
            <person name="Yandava C."/>
            <person name="Izard J."/>
            <person name="Blanton J.M."/>
            <person name="Baranova O.V."/>
            <person name="Tanner A.C."/>
            <person name="Dewhirst F.E."/>
            <person name="Haas B."/>
            <person name="Nusbaum C."/>
            <person name="Birren B."/>
        </authorList>
    </citation>
    <scope>NUCLEOTIDE SEQUENCE [LARGE SCALE GENOMIC DNA]</scope>
    <source>
        <strain evidence="13">ATCC 35896 / CCUG 47790 / D40 B5</strain>
    </source>
</reference>
<keyword evidence="3 9" id="KW-0813">Transport</keyword>
<dbReference type="RefSeq" id="WP_014261887.1">
    <property type="nucleotide sequence ID" value="NC_016630.1"/>
</dbReference>
<keyword evidence="5" id="KW-0997">Cell inner membrane</keyword>
<dbReference type="EMBL" id="CP002390">
    <property type="protein sequence ID" value="EFE28506.2"/>
    <property type="molecule type" value="Genomic_DNA"/>
</dbReference>
<evidence type="ECO:0000256" key="6">
    <source>
        <dbReference type="ARBA" id="ARBA00022692"/>
    </source>
</evidence>
<evidence type="ECO:0000313" key="12">
    <source>
        <dbReference type="EMBL" id="EFE28506.2"/>
    </source>
</evidence>
<dbReference type="InterPro" id="IPR018076">
    <property type="entry name" value="T2SS_GspF_dom"/>
</dbReference>
<dbReference type="KEGG" id="faa:HMPREF0389_00421"/>
<organism evidence="12 13">
    <name type="scientific">Filifactor alocis (strain ATCC 35896 / CCUG 47790 / D40 B5)</name>
    <name type="common">Fusobacterium alocis</name>
    <dbReference type="NCBI Taxonomy" id="546269"/>
    <lineage>
        <taxon>Bacteria</taxon>
        <taxon>Bacillati</taxon>
        <taxon>Bacillota</taxon>
        <taxon>Clostridia</taxon>
        <taxon>Peptostreptococcales</taxon>
        <taxon>Filifactoraceae</taxon>
        <taxon>Filifactor</taxon>
    </lineage>
</organism>
<comment type="subcellular location">
    <subcellularLocation>
        <location evidence="1">Cell inner membrane</location>
        <topology evidence="1">Multi-pass membrane protein</topology>
    </subcellularLocation>
    <subcellularLocation>
        <location evidence="9">Cell membrane</location>
        <topology evidence="9">Multi-pass membrane protein</topology>
    </subcellularLocation>
</comment>
<dbReference type="STRING" id="546269.HMPREF0389_00421"/>
<comment type="similarity">
    <text evidence="2 9">Belongs to the GSP F family.</text>
</comment>
<keyword evidence="6 9" id="KW-0812">Transmembrane</keyword>
<dbReference type="GO" id="GO:0015628">
    <property type="term" value="P:protein secretion by the type II secretion system"/>
    <property type="evidence" value="ECO:0007669"/>
    <property type="project" value="TreeGrafter"/>
</dbReference>
<evidence type="ECO:0000256" key="5">
    <source>
        <dbReference type="ARBA" id="ARBA00022519"/>
    </source>
</evidence>
<dbReference type="eggNOG" id="COG1459">
    <property type="taxonomic scope" value="Bacteria"/>
</dbReference>
<proteinExistence type="inferred from homology"/>
<feature type="domain" description="Type II secretion system protein GspF" evidence="11">
    <location>
        <begin position="27"/>
        <end position="150"/>
    </location>
</feature>
<dbReference type="Gene3D" id="1.20.81.30">
    <property type="entry name" value="Type II secretion system (T2SS), domain F"/>
    <property type="match status" value="2"/>
</dbReference>
<feature type="transmembrane region" description="Helical" evidence="10">
    <location>
        <begin position="126"/>
        <end position="145"/>
    </location>
</feature>
<evidence type="ECO:0000256" key="7">
    <source>
        <dbReference type="ARBA" id="ARBA00022989"/>
    </source>
</evidence>
<keyword evidence="13" id="KW-1185">Reference proteome</keyword>
<evidence type="ECO:0000256" key="9">
    <source>
        <dbReference type="RuleBase" id="RU003923"/>
    </source>
</evidence>
<sequence>MIFYGIFLVHFHFTINRKLNLKDVISFCRQESIMLKSGMDLNRSLDVLAKQSKSKKLKKNLFHLSDSVKKGTELSKSMENQGNAFPYLLKRTVQAGEMSGQMAEIIEKMAVHYEKDMKLRRKIRGAMMYPIILAFIVVAAVAILLTQVMPNFVKMFEGADMELPALTRFVMNLSDLLVHNWIWILLVLFAIVFLIRVALKQKEIRISWDKIKLKLPLIGPNVSKIATARFTRTLSTMLYSGIPMIQALRAAGETTGNKFVESKIEETVEGIEKGMGMTAQLAATNIFPPMMLSMIGIGEESGRLDEMLEKTAEYYDEEMEAALEALVTMLEPLLIVIMGVVIGTIVIAMYLPMFDVINTIQ</sequence>
<evidence type="ECO:0000256" key="1">
    <source>
        <dbReference type="ARBA" id="ARBA00004429"/>
    </source>
</evidence>
<accession>D6GS65</accession>
<dbReference type="PANTHER" id="PTHR30012:SF0">
    <property type="entry name" value="TYPE II SECRETION SYSTEM PROTEIN F-RELATED"/>
    <property type="match status" value="1"/>
</dbReference>
<dbReference type="AlphaFoldDB" id="D6GS65"/>